<proteinExistence type="predicted"/>
<evidence type="ECO:0000313" key="3">
    <source>
        <dbReference type="Proteomes" id="UP001501565"/>
    </source>
</evidence>
<dbReference type="EMBL" id="BAABBN010000007">
    <property type="protein sequence ID" value="GAA3930745.1"/>
    <property type="molecule type" value="Genomic_DNA"/>
</dbReference>
<keyword evidence="3" id="KW-1185">Reference proteome</keyword>
<evidence type="ECO:0000259" key="1">
    <source>
        <dbReference type="Pfam" id="PF24740"/>
    </source>
</evidence>
<sequence length="184" mass="20809">MSYGVIPYATFLSNFPTIYGIDDQQFKDKLMTSYNMFGSGELDEQFEAPDYPTEREILRAFLNGKEFDIKAEGAKHWYLMEKLVSFISQSSPSNNNAWYPSGLGVMEHLGGCPAIKLFCLDEKGDIKLPVPDDFPVVYSIFNADLQAAEEHIQASGVTDEQKAEFSGWIEEAREMEGDVILFLY</sequence>
<name>A0ABP7MUU5_9GAMM</name>
<organism evidence="2 3">
    <name type="scientific">Litoribacillus peritrichatus</name>
    <dbReference type="NCBI Taxonomy" id="718191"/>
    <lineage>
        <taxon>Bacteria</taxon>
        <taxon>Pseudomonadati</taxon>
        <taxon>Pseudomonadota</taxon>
        <taxon>Gammaproteobacteria</taxon>
        <taxon>Oceanospirillales</taxon>
        <taxon>Oceanospirillaceae</taxon>
        <taxon>Litoribacillus</taxon>
    </lineage>
</organism>
<dbReference type="InterPro" id="IPR056108">
    <property type="entry name" value="DUF7691"/>
</dbReference>
<dbReference type="RefSeq" id="WP_344799305.1">
    <property type="nucleotide sequence ID" value="NZ_BAABBN010000007.1"/>
</dbReference>
<comment type="caution">
    <text evidence="2">The sequence shown here is derived from an EMBL/GenBank/DDBJ whole genome shotgun (WGS) entry which is preliminary data.</text>
</comment>
<dbReference type="Proteomes" id="UP001501565">
    <property type="component" value="Unassembled WGS sequence"/>
</dbReference>
<dbReference type="Pfam" id="PF24740">
    <property type="entry name" value="DUF7691"/>
    <property type="match status" value="1"/>
</dbReference>
<gene>
    <name evidence="2" type="ORF">GCM10022277_29310</name>
</gene>
<accession>A0ABP7MUU5</accession>
<reference evidence="3" key="1">
    <citation type="journal article" date="2019" name="Int. J. Syst. Evol. Microbiol.">
        <title>The Global Catalogue of Microorganisms (GCM) 10K type strain sequencing project: providing services to taxonomists for standard genome sequencing and annotation.</title>
        <authorList>
            <consortium name="The Broad Institute Genomics Platform"/>
            <consortium name="The Broad Institute Genome Sequencing Center for Infectious Disease"/>
            <person name="Wu L."/>
            <person name="Ma J."/>
        </authorList>
    </citation>
    <scope>NUCLEOTIDE SEQUENCE [LARGE SCALE GENOMIC DNA]</scope>
    <source>
        <strain evidence="3">JCM 17551</strain>
    </source>
</reference>
<evidence type="ECO:0000313" key="2">
    <source>
        <dbReference type="EMBL" id="GAA3930745.1"/>
    </source>
</evidence>
<protein>
    <recommendedName>
        <fullName evidence="1">DUF7691 domain-containing protein</fullName>
    </recommendedName>
</protein>
<feature type="domain" description="DUF7691" evidence="1">
    <location>
        <begin position="1"/>
        <end position="184"/>
    </location>
</feature>